<dbReference type="InterPro" id="IPR032675">
    <property type="entry name" value="LRR_dom_sf"/>
</dbReference>
<comment type="caution">
    <text evidence="3">The sequence shown here is derived from an EMBL/GenBank/DDBJ whole genome shotgun (WGS) entry which is preliminary data.</text>
</comment>
<evidence type="ECO:0000256" key="1">
    <source>
        <dbReference type="SAM" id="MobiDB-lite"/>
    </source>
</evidence>
<evidence type="ECO:0000313" key="4">
    <source>
        <dbReference type="Proteomes" id="UP000748756"/>
    </source>
</evidence>
<evidence type="ECO:0000313" key="3">
    <source>
        <dbReference type="EMBL" id="KAF9156243.1"/>
    </source>
</evidence>
<reference evidence="3" key="1">
    <citation type="journal article" date="2020" name="Fungal Divers.">
        <title>Resolving the Mortierellaceae phylogeny through synthesis of multi-gene phylogenetics and phylogenomics.</title>
        <authorList>
            <person name="Vandepol N."/>
            <person name="Liber J."/>
            <person name="Desiro A."/>
            <person name="Na H."/>
            <person name="Kennedy M."/>
            <person name="Barry K."/>
            <person name="Grigoriev I.V."/>
            <person name="Miller A.N."/>
            <person name="O'Donnell K."/>
            <person name="Stajich J.E."/>
            <person name="Bonito G."/>
        </authorList>
    </citation>
    <scope>NUCLEOTIDE SEQUENCE</scope>
    <source>
        <strain evidence="3">NRRL 6426</strain>
    </source>
</reference>
<feature type="region of interest" description="Disordered" evidence="1">
    <location>
        <begin position="560"/>
        <end position="661"/>
    </location>
</feature>
<dbReference type="SUPFAM" id="SSF52047">
    <property type="entry name" value="RNI-like"/>
    <property type="match status" value="1"/>
</dbReference>
<feature type="domain" description="F-box" evidence="2">
    <location>
        <begin position="12"/>
        <end position="40"/>
    </location>
</feature>
<name>A0A9P5S6J3_9FUNG</name>
<evidence type="ECO:0000259" key="2">
    <source>
        <dbReference type="Pfam" id="PF00646"/>
    </source>
</evidence>
<accession>A0A9P5S6J3</accession>
<feature type="compositionally biased region" description="Low complexity" evidence="1">
    <location>
        <begin position="582"/>
        <end position="596"/>
    </location>
</feature>
<dbReference type="OrthoDB" id="2375664at2759"/>
<sequence>MTSSNSEAIAIPEILQNVFLHLDRPSLHACARVSRLWRSWSLHIAWLFYYIPSQDIIDFLAQRRAEKMSVNGDAKEAHGEADYEEYSLNKSKKLRFVQEFKKQCFRIQSLTVGDDSHSKLAVMRSVDKDNLPEWACALPTNLTNLVHLRFGFHYHSHLPADSNLSSDILSSLISQNPNLQHLEFLPARQPSYRVLFTALKNSPLQQLKRLELCCDLENNGLSELLDLLAVQSKFEILEQDQECSLEPTTPGWKLEELIIRSRGNSSFERFVIDSRNNTDSPRPVAVRKLTLFNFCPAVYVDEQELDENGRLQIDWSLLYHLCRRFPVLQRLQFSSNISIDYKPSPLSFEHHIYNFFRDLDEFESSVFWQPEELARAMIKACPKLTEIDLSHHRELHPEDWDILLQHYAPQLESLSAWSVDQMQPQELMRLVPPSPALIDQFGGHPSQKWVGLQRLDISANSVLAPAIHMFLKYVPTLRHFKALGVPVEANQLLGFDWVCTGMETLAIHVLIPTQAWPNYVIWRWDVSKDRWRMISEEEDSLDDDECECLAMDVEVPIFPTLQESYGSSKKEDSSSDSDSDTNSDTGSDTDSSSNSDSDTDSDSDAHSDTSTDSSAESSSDSSSESDSSDSESDAGSSTDSGRSGDESSAALGPTGAPGEALPKKRVTHSMQIQIAICQQLGRLTRLKELTLEGRQDYRYDNKEWDCLRLTLKTGLDYLRPLQANLKKLVVFQLDEELCGREEMEWIAQNWVHQDNIVWKSAIEACGGSRSTSPGSASNSATTLGGEVSGAGVSVCGREKVSALEANMNIAWLEGQCRRLTVEKDVARNRESFFYGQYQDY</sequence>
<dbReference type="InterPro" id="IPR001810">
    <property type="entry name" value="F-box_dom"/>
</dbReference>
<gene>
    <name evidence="3" type="ORF">BG015_006646</name>
</gene>
<dbReference type="Proteomes" id="UP000748756">
    <property type="component" value="Unassembled WGS sequence"/>
</dbReference>
<dbReference type="CDD" id="cd09917">
    <property type="entry name" value="F-box_SF"/>
    <property type="match status" value="1"/>
</dbReference>
<dbReference type="EMBL" id="JAAAUQ010000032">
    <property type="protein sequence ID" value="KAF9156243.1"/>
    <property type="molecule type" value="Genomic_DNA"/>
</dbReference>
<proteinExistence type="predicted"/>
<dbReference type="SUPFAM" id="SSF81383">
    <property type="entry name" value="F-box domain"/>
    <property type="match status" value="1"/>
</dbReference>
<protein>
    <recommendedName>
        <fullName evidence="2">F-box domain-containing protein</fullName>
    </recommendedName>
</protein>
<dbReference type="Pfam" id="PF00646">
    <property type="entry name" value="F-box"/>
    <property type="match status" value="1"/>
</dbReference>
<dbReference type="Gene3D" id="3.80.10.10">
    <property type="entry name" value="Ribonuclease Inhibitor"/>
    <property type="match status" value="1"/>
</dbReference>
<organism evidence="3 4">
    <name type="scientific">Linnemannia schmuckeri</name>
    <dbReference type="NCBI Taxonomy" id="64567"/>
    <lineage>
        <taxon>Eukaryota</taxon>
        <taxon>Fungi</taxon>
        <taxon>Fungi incertae sedis</taxon>
        <taxon>Mucoromycota</taxon>
        <taxon>Mortierellomycotina</taxon>
        <taxon>Mortierellomycetes</taxon>
        <taxon>Mortierellales</taxon>
        <taxon>Mortierellaceae</taxon>
        <taxon>Linnemannia</taxon>
    </lineage>
</organism>
<keyword evidence="4" id="KW-1185">Reference proteome</keyword>
<dbReference type="InterPro" id="IPR036047">
    <property type="entry name" value="F-box-like_dom_sf"/>
</dbReference>
<dbReference type="AlphaFoldDB" id="A0A9P5S6J3"/>
<feature type="compositionally biased region" description="Low complexity" evidence="1">
    <location>
        <begin position="610"/>
        <end position="625"/>
    </location>
</feature>